<keyword evidence="8" id="KW-0395">Inflammatory response</keyword>
<evidence type="ECO:0000256" key="18">
    <source>
        <dbReference type="SAM" id="MobiDB-lite"/>
    </source>
</evidence>
<proteinExistence type="inferred from homology"/>
<dbReference type="Pfam" id="PF19305">
    <property type="entry name" value="MmgE_PrpD_C"/>
    <property type="match status" value="1"/>
</dbReference>
<evidence type="ECO:0000259" key="20">
    <source>
        <dbReference type="Pfam" id="PF19305"/>
    </source>
</evidence>
<keyword evidence="6" id="KW-0391">Immunity</keyword>
<evidence type="ECO:0000256" key="17">
    <source>
        <dbReference type="ARBA" id="ARBA00083851"/>
    </source>
</evidence>
<dbReference type="Proteomes" id="UP001591681">
    <property type="component" value="Unassembled WGS sequence"/>
</dbReference>
<dbReference type="EMBL" id="JBHFQA010000024">
    <property type="protein sequence ID" value="KAL2077580.1"/>
    <property type="molecule type" value="Genomic_DNA"/>
</dbReference>
<evidence type="ECO:0000256" key="11">
    <source>
        <dbReference type="ARBA" id="ARBA00055971"/>
    </source>
</evidence>
<comment type="catalytic activity">
    <reaction evidence="10">
        <text>cis-aconitate + H(+) = itaconate + CO2</text>
        <dbReference type="Rhea" id="RHEA:15253"/>
        <dbReference type="ChEBI" id="CHEBI:15378"/>
        <dbReference type="ChEBI" id="CHEBI:16383"/>
        <dbReference type="ChEBI" id="CHEBI:16526"/>
        <dbReference type="ChEBI" id="CHEBI:17240"/>
        <dbReference type="EC" id="4.1.1.6"/>
    </reaction>
    <physiologicalReaction direction="left-to-right" evidence="10">
        <dbReference type="Rhea" id="RHEA:15254"/>
    </physiologicalReaction>
</comment>
<evidence type="ECO:0000259" key="19">
    <source>
        <dbReference type="Pfam" id="PF03972"/>
    </source>
</evidence>
<evidence type="ECO:0000313" key="21">
    <source>
        <dbReference type="EMBL" id="KAL2077580.1"/>
    </source>
</evidence>
<feature type="domain" description="MmgE/PrpD C-terminal" evidence="20">
    <location>
        <begin position="366"/>
        <end position="539"/>
    </location>
</feature>
<keyword evidence="7" id="KW-0496">Mitochondrion</keyword>
<feature type="compositionally biased region" description="Polar residues" evidence="18">
    <location>
        <begin position="34"/>
        <end position="46"/>
    </location>
</feature>
<reference evidence="21 22" key="1">
    <citation type="submission" date="2024-09" db="EMBL/GenBank/DDBJ databases">
        <title>A chromosome-level genome assembly of Gray's grenadier anchovy, Coilia grayii.</title>
        <authorList>
            <person name="Fu Z."/>
        </authorList>
    </citation>
    <scope>NUCLEOTIDE SEQUENCE [LARGE SCALE GENOMIC DNA]</scope>
    <source>
        <strain evidence="21">G4</strain>
        <tissue evidence="21">Muscle</tissue>
    </source>
</reference>
<comment type="caution">
    <text evidence="21">The sequence shown here is derived from an EMBL/GenBank/DDBJ whole genome shotgun (WGS) entry which is preliminary data.</text>
</comment>
<dbReference type="InterPro" id="IPR042188">
    <property type="entry name" value="MmgE/PrpD_sf_2"/>
</dbReference>
<evidence type="ECO:0000256" key="3">
    <source>
        <dbReference type="ARBA" id="ARBA00011738"/>
    </source>
</evidence>
<dbReference type="GO" id="GO:0002760">
    <property type="term" value="P:positive regulation of antimicrobial humoral response"/>
    <property type="evidence" value="ECO:0007669"/>
    <property type="project" value="UniProtKB-ARBA"/>
</dbReference>
<organism evidence="21 22">
    <name type="scientific">Coilia grayii</name>
    <name type="common">Gray's grenadier anchovy</name>
    <dbReference type="NCBI Taxonomy" id="363190"/>
    <lineage>
        <taxon>Eukaryota</taxon>
        <taxon>Metazoa</taxon>
        <taxon>Chordata</taxon>
        <taxon>Craniata</taxon>
        <taxon>Vertebrata</taxon>
        <taxon>Euteleostomi</taxon>
        <taxon>Actinopterygii</taxon>
        <taxon>Neopterygii</taxon>
        <taxon>Teleostei</taxon>
        <taxon>Clupei</taxon>
        <taxon>Clupeiformes</taxon>
        <taxon>Clupeoidei</taxon>
        <taxon>Engraulidae</taxon>
        <taxon>Coilinae</taxon>
        <taxon>Coilia</taxon>
    </lineage>
</organism>
<dbReference type="GO" id="GO:0045087">
    <property type="term" value="P:innate immune response"/>
    <property type="evidence" value="ECO:0007669"/>
    <property type="project" value="UniProtKB-KW"/>
</dbReference>
<dbReference type="InterPro" id="IPR045337">
    <property type="entry name" value="MmgE_PrpD_C"/>
</dbReference>
<evidence type="ECO:0000256" key="14">
    <source>
        <dbReference type="ARBA" id="ARBA00076490"/>
    </source>
</evidence>
<dbReference type="GO" id="GO:0005739">
    <property type="term" value="C:mitochondrion"/>
    <property type="evidence" value="ECO:0007669"/>
    <property type="project" value="UniProtKB-SubCell"/>
</dbReference>
<comment type="subunit">
    <text evidence="3">Homodimer.</text>
</comment>
<evidence type="ECO:0000256" key="6">
    <source>
        <dbReference type="ARBA" id="ARBA00022859"/>
    </source>
</evidence>
<keyword evidence="22" id="KW-1185">Reference proteome</keyword>
<keyword evidence="5" id="KW-0399">Innate immunity</keyword>
<evidence type="ECO:0000256" key="5">
    <source>
        <dbReference type="ARBA" id="ARBA00022588"/>
    </source>
</evidence>
<comment type="subcellular location">
    <subcellularLocation>
        <location evidence="1">Mitochondrion</location>
    </subcellularLocation>
</comment>
<dbReference type="FunFam" id="3.30.1330.120:FF:000002">
    <property type="entry name" value="Aconitate decarboxylase 1"/>
    <property type="match status" value="1"/>
</dbReference>
<protein>
    <recommendedName>
        <fullName evidence="13">Cis-aconitate decarboxylase</fullName>
        <ecNumber evidence="12">4.1.1.6</ecNumber>
    </recommendedName>
    <alternativeName>
        <fullName evidence="17">Aconitate decarboxylase</fullName>
    </alternativeName>
    <alternativeName>
        <fullName evidence="14">Aconitate decarboxylase 1</fullName>
    </alternativeName>
    <alternativeName>
        <fullName evidence="15">Cis-aconitic acid decarboxylase</fullName>
    </alternativeName>
    <alternativeName>
        <fullName evidence="16">Immune-responsive gene 1 protein</fullName>
    </alternativeName>
</protein>
<name>A0ABD1IUD8_9TELE</name>
<keyword evidence="4" id="KW-0929">Antimicrobial</keyword>
<dbReference type="Pfam" id="PF03972">
    <property type="entry name" value="MmgE_PrpD_N"/>
    <property type="match status" value="1"/>
</dbReference>
<dbReference type="PANTHER" id="PTHR16943">
    <property type="entry name" value="2-METHYLCITRATE DEHYDRATASE-RELATED"/>
    <property type="match status" value="1"/>
</dbReference>
<evidence type="ECO:0000256" key="2">
    <source>
        <dbReference type="ARBA" id="ARBA00006174"/>
    </source>
</evidence>
<dbReference type="EC" id="4.1.1.6" evidence="12"/>
<feature type="domain" description="MmgE/PrpD N-terminal" evidence="19">
    <location>
        <begin position="94"/>
        <end position="327"/>
    </location>
</feature>
<evidence type="ECO:0000256" key="16">
    <source>
        <dbReference type="ARBA" id="ARBA00083634"/>
    </source>
</evidence>
<evidence type="ECO:0000256" key="10">
    <source>
        <dbReference type="ARBA" id="ARBA00050716"/>
    </source>
</evidence>
<dbReference type="InterPro" id="IPR036148">
    <property type="entry name" value="MmgE/PrpD_sf"/>
</dbReference>
<dbReference type="InterPro" id="IPR042183">
    <property type="entry name" value="MmgE/PrpD_sf_1"/>
</dbReference>
<keyword evidence="9" id="KW-0456">Lyase</keyword>
<dbReference type="GO" id="GO:0072573">
    <property type="term" value="P:tolerance induction to lipopolysaccharide"/>
    <property type="evidence" value="ECO:0007669"/>
    <property type="project" value="UniProtKB-ARBA"/>
</dbReference>
<comment type="function">
    <text evidence="11">Cis-aconitate decarboxylase that catalyzes production of itaconate and is involved in the inhibition of the inflammatory response. Acts as a negative regulator of the Toll-like receptors (TLRs)-mediated inflammatory innate response by stimulating the tumor necrosis factor alpha-induced protein TNFAIP3 expression via reactive oxygen species (ROS) in LPS-tolerized macrophages. Involved in antimicrobial response of innate immune cells; ACOD1-mediated itaconic acid production contributes to the antimicrobial activity of macrophages by generating itaconate, leading to alkylation of proteins, such as TFEB. Involved in antiviral response following infection by flavivirus in neurons: ACOD1-mediated itaconate production inhibits the activity of succinate dehydrogenase, generating a metabolic state in neurons that suppresses replication of viral genomes. Plays a role in the embryo implantation.</text>
</comment>
<evidence type="ECO:0000256" key="15">
    <source>
        <dbReference type="ARBA" id="ARBA00081034"/>
    </source>
</evidence>
<feature type="region of interest" description="Disordered" evidence="18">
    <location>
        <begin position="12"/>
        <end position="46"/>
    </location>
</feature>
<evidence type="ECO:0000256" key="12">
    <source>
        <dbReference type="ARBA" id="ARBA00067068"/>
    </source>
</evidence>
<dbReference type="InterPro" id="IPR045336">
    <property type="entry name" value="MmgE_PrpD_N"/>
</dbReference>
<evidence type="ECO:0000256" key="9">
    <source>
        <dbReference type="ARBA" id="ARBA00023239"/>
    </source>
</evidence>
<sequence>MMATRGRFLNPWTSPLSVPPLRPQHPTLAEAPKPTSTLRVSPLNQSSPAAANTDIMLSKVKKAITPLSAVRGLHKSALDVVERPAPEETVTSSFGRFIQGVKPQHLSPTVLQRSKRMVLDSLGVGLIGSTTEVFELALRHCQHMYAPDDISSVYGRKNTRLSPTLAAFVNGVASHSMDFDDTWHPATHPSGAVLPALLAISDMLPSNSKPSGLDFLLAFNVGVEVQGRLLRFSNEACNIPKRFHPPTVVGTMGSAAACARLLSLERAQCSHALAIAASLSGAPMANAATQSKPFHIGNAARLGLEAALLASRGLEASPLVLDAVPGVAGFGAFYEDYAPRALPSPDDRHEPHRFLLEEQDMGFKRFPAHLGMHWVADAAATVHEALVGLSGGRVSPGAVREILLRVPPSKYINRPFAESEHQARHSFQFNACTALLDGEVTVQSFSEEALRRPELHALLARVRVEHPADNPANFDRMYGEVVVTLEGGDVMIGRCDTFYGHWRNPLSDESLRKKFRSNAGTVLPQERVEGLIAAVEQLDRLNDCQPLLDQIQ</sequence>
<evidence type="ECO:0000256" key="7">
    <source>
        <dbReference type="ARBA" id="ARBA00023128"/>
    </source>
</evidence>
<dbReference type="InterPro" id="IPR005656">
    <property type="entry name" value="MmgE_PrpD"/>
</dbReference>
<dbReference type="GO" id="GO:0006954">
    <property type="term" value="P:inflammatory response"/>
    <property type="evidence" value="ECO:0007669"/>
    <property type="project" value="UniProtKB-KW"/>
</dbReference>
<dbReference type="SUPFAM" id="SSF103378">
    <property type="entry name" value="2-methylcitrate dehydratase PrpD"/>
    <property type="match status" value="1"/>
</dbReference>
<evidence type="ECO:0000256" key="8">
    <source>
        <dbReference type="ARBA" id="ARBA00023198"/>
    </source>
</evidence>
<evidence type="ECO:0000256" key="13">
    <source>
        <dbReference type="ARBA" id="ARBA00073848"/>
    </source>
</evidence>
<dbReference type="Gene3D" id="3.30.1330.120">
    <property type="entry name" value="2-methylcitrate dehydratase PrpD"/>
    <property type="match status" value="1"/>
</dbReference>
<evidence type="ECO:0000256" key="1">
    <source>
        <dbReference type="ARBA" id="ARBA00004173"/>
    </source>
</evidence>
<evidence type="ECO:0000313" key="22">
    <source>
        <dbReference type="Proteomes" id="UP001591681"/>
    </source>
</evidence>
<evidence type="ECO:0000256" key="4">
    <source>
        <dbReference type="ARBA" id="ARBA00022529"/>
    </source>
</evidence>
<dbReference type="FunFam" id="1.10.4100.10:FF:000002">
    <property type="entry name" value="Aconitate decarboxylase 1"/>
    <property type="match status" value="1"/>
</dbReference>
<dbReference type="GO" id="GO:0047613">
    <property type="term" value="F:aconitate decarboxylase activity"/>
    <property type="evidence" value="ECO:0007669"/>
    <property type="project" value="UniProtKB-EC"/>
</dbReference>
<dbReference type="Gene3D" id="1.10.4100.10">
    <property type="entry name" value="2-methylcitrate dehydratase PrpD"/>
    <property type="match status" value="1"/>
</dbReference>
<accession>A0ABD1IUD8</accession>
<dbReference type="PANTHER" id="PTHR16943:SF14">
    <property type="entry name" value="CIS-ACONITATE DECARBOXYLASE"/>
    <property type="match status" value="1"/>
</dbReference>
<dbReference type="GO" id="GO:0042803">
    <property type="term" value="F:protein homodimerization activity"/>
    <property type="evidence" value="ECO:0007669"/>
    <property type="project" value="UniProtKB-ARBA"/>
</dbReference>
<comment type="similarity">
    <text evidence="2">Belongs to the PrpD family.</text>
</comment>
<gene>
    <name evidence="21" type="ORF">ACEWY4_027084</name>
</gene>
<dbReference type="AlphaFoldDB" id="A0ABD1IUD8"/>